<evidence type="ECO:0000256" key="6">
    <source>
        <dbReference type="ARBA" id="ARBA00023065"/>
    </source>
</evidence>
<keyword evidence="3" id="KW-1003">Cell membrane</keyword>
<feature type="transmembrane region" description="Helical" evidence="8">
    <location>
        <begin position="7"/>
        <end position="27"/>
    </location>
</feature>
<evidence type="ECO:0000256" key="7">
    <source>
        <dbReference type="ARBA" id="ARBA00023136"/>
    </source>
</evidence>
<keyword evidence="7 8" id="KW-0472">Membrane</keyword>
<feature type="transmembrane region" description="Helical" evidence="8">
    <location>
        <begin position="39"/>
        <end position="59"/>
    </location>
</feature>
<dbReference type="GO" id="GO:0008324">
    <property type="term" value="F:monoatomic cation transmembrane transporter activity"/>
    <property type="evidence" value="ECO:0007669"/>
    <property type="project" value="InterPro"/>
</dbReference>
<dbReference type="EMBL" id="BMLP01000001">
    <property type="protein sequence ID" value="GGO24539.1"/>
    <property type="molecule type" value="Genomic_DNA"/>
</dbReference>
<feature type="transmembrane region" description="Helical" evidence="8">
    <location>
        <begin position="310"/>
        <end position="329"/>
    </location>
</feature>
<feature type="transmembrane region" description="Helical" evidence="8">
    <location>
        <begin position="71"/>
        <end position="89"/>
    </location>
</feature>
<keyword evidence="10" id="KW-1185">Reference proteome</keyword>
<dbReference type="PANTHER" id="PTHR32024">
    <property type="entry name" value="TRK SYSTEM POTASSIUM UPTAKE PROTEIN TRKG-RELATED"/>
    <property type="match status" value="1"/>
</dbReference>
<dbReference type="OrthoDB" id="7818483at2"/>
<protein>
    <submittedName>
        <fullName evidence="9">Potassium transporter TrkH</fullName>
    </submittedName>
</protein>
<evidence type="ECO:0000256" key="2">
    <source>
        <dbReference type="ARBA" id="ARBA00022448"/>
    </source>
</evidence>
<keyword evidence="4 8" id="KW-0812">Transmembrane</keyword>
<reference evidence="9 10" key="1">
    <citation type="journal article" date="2014" name="Int. J. Syst. Evol. Microbiol.">
        <title>Complete genome sequence of Corynebacterium casei LMG S-19264T (=DSM 44701T), isolated from a smear-ripened cheese.</title>
        <authorList>
            <consortium name="US DOE Joint Genome Institute (JGI-PGF)"/>
            <person name="Walter F."/>
            <person name="Albersmeier A."/>
            <person name="Kalinowski J."/>
            <person name="Ruckert C."/>
        </authorList>
    </citation>
    <scope>NUCLEOTIDE SEQUENCE [LARGE SCALE GENOMIC DNA]</scope>
    <source>
        <strain evidence="9 10">CGMCC 1.7029</strain>
    </source>
</reference>
<gene>
    <name evidence="9" type="primary">trkH1</name>
    <name evidence="9" type="ORF">GCM10010991_03080</name>
</gene>
<evidence type="ECO:0000256" key="8">
    <source>
        <dbReference type="SAM" id="Phobius"/>
    </source>
</evidence>
<feature type="transmembrane region" description="Helical" evidence="8">
    <location>
        <begin position="183"/>
        <end position="205"/>
    </location>
</feature>
<feature type="transmembrane region" description="Helical" evidence="8">
    <location>
        <begin position="280"/>
        <end position="298"/>
    </location>
</feature>
<evidence type="ECO:0000313" key="9">
    <source>
        <dbReference type="EMBL" id="GGO24539.1"/>
    </source>
</evidence>
<evidence type="ECO:0000256" key="3">
    <source>
        <dbReference type="ARBA" id="ARBA00022475"/>
    </source>
</evidence>
<dbReference type="RefSeq" id="WP_146285891.1">
    <property type="nucleotide sequence ID" value="NZ_BMLP01000001.1"/>
</dbReference>
<keyword evidence="2" id="KW-0813">Transport</keyword>
<feature type="transmembrane region" description="Helical" evidence="8">
    <location>
        <begin position="349"/>
        <end position="370"/>
    </location>
</feature>
<proteinExistence type="predicted"/>
<dbReference type="InterPro" id="IPR003445">
    <property type="entry name" value="Cat_transpt"/>
</dbReference>
<sequence>MPRLSQIPFLVALVALSGVAMVVPVLHGYATGDANSGRPFFYGAITVLFLATLLGLATYARDEGRMRRDALVSVILAYVILPPILALPFHQALPDTTFANAWFEMLSSFTTTGATLYDTPGRLAPTLHLWRALVGWLGGFYILVVAVAVLLPMNLGGMEVLTGRGAEGPRHGLMRQADPFDRLTRFALQLFPAYAGFTLVLWIGLVVFGESSFDGLMLAMATISASAILRDGMQGIAGSGLGGEALVGIFMCLGISRRAYRGALFDARDLPITRDPEVRMAVAIVLGVAVVLALRHWLGAVRLEEGRNLQAFAMGLAGALFTSLSFLTTNGLVSDHWETARYWSGLESHGLILLGLAIFGGGVATTAGGVKLLRVYALFRLGQREVERLVHPHSIGGGGPLGRRLRGEGAYLAWIFFMLFGLSILVTVGALTLTGLEFDPALVMGIAALTTTGPLASLATDVPLRFADLGAAPKAVLGVAMILGRVEVLAVLSLLSPDRWRR</sequence>
<comment type="subcellular location">
    <subcellularLocation>
        <location evidence="1">Cell membrane</location>
        <topology evidence="1">Multi-pass membrane protein</topology>
    </subcellularLocation>
</comment>
<feature type="transmembrane region" description="Helical" evidence="8">
    <location>
        <begin position="411"/>
        <end position="433"/>
    </location>
</feature>
<name>A0A917YG31_9RHOB</name>
<evidence type="ECO:0000313" key="10">
    <source>
        <dbReference type="Proteomes" id="UP000598196"/>
    </source>
</evidence>
<dbReference type="AlphaFoldDB" id="A0A917YG31"/>
<keyword evidence="5 8" id="KW-1133">Transmembrane helix</keyword>
<evidence type="ECO:0000256" key="1">
    <source>
        <dbReference type="ARBA" id="ARBA00004651"/>
    </source>
</evidence>
<evidence type="ECO:0000256" key="4">
    <source>
        <dbReference type="ARBA" id="ARBA00022692"/>
    </source>
</evidence>
<dbReference type="GO" id="GO:0005886">
    <property type="term" value="C:plasma membrane"/>
    <property type="evidence" value="ECO:0007669"/>
    <property type="project" value="UniProtKB-SubCell"/>
</dbReference>
<accession>A0A917YG31</accession>
<feature type="transmembrane region" description="Helical" evidence="8">
    <location>
        <begin position="129"/>
        <end position="151"/>
    </location>
</feature>
<dbReference type="Pfam" id="PF02386">
    <property type="entry name" value="TrkH"/>
    <property type="match status" value="1"/>
</dbReference>
<dbReference type="Proteomes" id="UP000598196">
    <property type="component" value="Unassembled WGS sequence"/>
</dbReference>
<feature type="transmembrane region" description="Helical" evidence="8">
    <location>
        <begin position="475"/>
        <end position="495"/>
    </location>
</feature>
<dbReference type="PANTHER" id="PTHR32024:SF3">
    <property type="entry name" value="TRK SYSTEM POTASSIUM UPTAKE PROTEIN"/>
    <property type="match status" value="1"/>
</dbReference>
<comment type="caution">
    <text evidence="9">The sequence shown here is derived from an EMBL/GenBank/DDBJ whole genome shotgun (WGS) entry which is preliminary data.</text>
</comment>
<evidence type="ECO:0000256" key="5">
    <source>
        <dbReference type="ARBA" id="ARBA00022989"/>
    </source>
</evidence>
<keyword evidence="6" id="KW-0406">Ion transport</keyword>
<dbReference type="GO" id="GO:0030001">
    <property type="term" value="P:metal ion transport"/>
    <property type="evidence" value="ECO:0007669"/>
    <property type="project" value="UniProtKB-ARBA"/>
</dbReference>
<organism evidence="9 10">
    <name type="scientific">Gemmobacter aquaticus</name>
    <dbReference type="NCBI Taxonomy" id="490185"/>
    <lineage>
        <taxon>Bacteria</taxon>
        <taxon>Pseudomonadati</taxon>
        <taxon>Pseudomonadota</taxon>
        <taxon>Alphaproteobacteria</taxon>
        <taxon>Rhodobacterales</taxon>
        <taxon>Paracoccaceae</taxon>
        <taxon>Gemmobacter</taxon>
    </lineage>
</organism>